<feature type="domain" description="4Fe-4S ferredoxin-type" evidence="1">
    <location>
        <begin position="18"/>
        <end position="47"/>
    </location>
</feature>
<proteinExistence type="predicted"/>
<evidence type="ECO:0000259" key="1">
    <source>
        <dbReference type="PROSITE" id="PS51379"/>
    </source>
</evidence>
<dbReference type="PROSITE" id="PS51379">
    <property type="entry name" value="4FE4S_FER_2"/>
    <property type="match status" value="2"/>
</dbReference>
<accession>A0A0F9QC55</accession>
<dbReference type="InterPro" id="IPR017900">
    <property type="entry name" value="4Fe4S_Fe_S_CS"/>
</dbReference>
<reference evidence="2" key="1">
    <citation type="journal article" date="2015" name="Nature">
        <title>Complex archaea that bridge the gap between prokaryotes and eukaryotes.</title>
        <authorList>
            <person name="Spang A."/>
            <person name="Saw J.H."/>
            <person name="Jorgensen S.L."/>
            <person name="Zaremba-Niedzwiedzka K."/>
            <person name="Martijn J."/>
            <person name="Lind A.E."/>
            <person name="van Eijk R."/>
            <person name="Schleper C."/>
            <person name="Guy L."/>
            <person name="Ettema T.J."/>
        </authorList>
    </citation>
    <scope>NUCLEOTIDE SEQUENCE</scope>
</reference>
<dbReference type="SUPFAM" id="SSF54862">
    <property type="entry name" value="4Fe-4S ferredoxins"/>
    <property type="match status" value="1"/>
</dbReference>
<sequence length="94" mass="10671">MVKSKRAPILQPPRLQKYEVNVDSAHCDGCKLCIEFCPKEVLGTDAEKFNSRMLHYAVAINPEDCTGCRQCERICPTASIFIKETDLLEVMKHD</sequence>
<dbReference type="PANTHER" id="PTHR43122">
    <property type="entry name" value="FERREDOXIN SUBUNIT OF PYRUVATE:FLAVODOXIN OXIDOREDUCTASE-RELATED"/>
    <property type="match status" value="1"/>
</dbReference>
<comment type="caution">
    <text evidence="2">The sequence shown here is derived from an EMBL/GenBank/DDBJ whole genome shotgun (WGS) entry which is preliminary data.</text>
</comment>
<dbReference type="InterPro" id="IPR017896">
    <property type="entry name" value="4Fe4S_Fe-S-bd"/>
</dbReference>
<protein>
    <recommendedName>
        <fullName evidence="1">4Fe-4S ferredoxin-type domain-containing protein</fullName>
    </recommendedName>
</protein>
<name>A0A0F9QC55_9ZZZZ</name>
<gene>
    <name evidence="2" type="ORF">LCGC14_1113470</name>
</gene>
<dbReference type="PROSITE" id="PS00198">
    <property type="entry name" value="4FE4S_FER_1"/>
    <property type="match status" value="1"/>
</dbReference>
<dbReference type="Gene3D" id="3.30.70.20">
    <property type="match status" value="1"/>
</dbReference>
<organism evidence="2">
    <name type="scientific">marine sediment metagenome</name>
    <dbReference type="NCBI Taxonomy" id="412755"/>
    <lineage>
        <taxon>unclassified sequences</taxon>
        <taxon>metagenomes</taxon>
        <taxon>ecological metagenomes</taxon>
    </lineage>
</organism>
<dbReference type="EMBL" id="LAZR01005099">
    <property type="protein sequence ID" value="KKN02863.1"/>
    <property type="molecule type" value="Genomic_DNA"/>
</dbReference>
<dbReference type="AlphaFoldDB" id="A0A0F9QC55"/>
<feature type="domain" description="4Fe-4S ferredoxin-type" evidence="1">
    <location>
        <begin position="56"/>
        <end position="85"/>
    </location>
</feature>
<dbReference type="Pfam" id="PF12838">
    <property type="entry name" value="Fer4_7"/>
    <property type="match status" value="1"/>
</dbReference>
<dbReference type="PANTHER" id="PTHR43122:SF1">
    <property type="entry name" value="IRON-SULFUR-BINDING PROTEIN"/>
    <property type="match status" value="1"/>
</dbReference>
<evidence type="ECO:0000313" key="2">
    <source>
        <dbReference type="EMBL" id="KKN02863.1"/>
    </source>
</evidence>